<name>A0A7S8E805_9CHLR</name>
<evidence type="ECO:0000259" key="1">
    <source>
        <dbReference type="Pfam" id="PF18911"/>
    </source>
</evidence>
<proteinExistence type="predicted"/>
<dbReference type="SUPFAM" id="SSF49299">
    <property type="entry name" value="PKD domain"/>
    <property type="match status" value="1"/>
</dbReference>
<protein>
    <recommendedName>
        <fullName evidence="1">PKD domain-containing protein</fullName>
    </recommendedName>
</protein>
<reference evidence="2 3" key="1">
    <citation type="submission" date="2020-02" db="EMBL/GenBank/DDBJ databases">
        <authorList>
            <person name="Zheng R.K."/>
            <person name="Sun C.M."/>
        </authorList>
    </citation>
    <scope>NUCLEOTIDE SEQUENCE [LARGE SCALE GENOMIC DNA]</scope>
    <source>
        <strain evidence="3">rifampicinis</strain>
    </source>
</reference>
<evidence type="ECO:0000313" key="2">
    <source>
        <dbReference type="EMBL" id="QPC82042.1"/>
    </source>
</evidence>
<dbReference type="InterPro" id="IPR013783">
    <property type="entry name" value="Ig-like_fold"/>
</dbReference>
<accession>A0A7S8E805</accession>
<dbReference type="InterPro" id="IPR035986">
    <property type="entry name" value="PKD_dom_sf"/>
</dbReference>
<dbReference type="Proteomes" id="UP000594468">
    <property type="component" value="Chromosome"/>
</dbReference>
<dbReference type="InterPro" id="IPR000601">
    <property type="entry name" value="PKD_dom"/>
</dbReference>
<sequence length="117" mass="12926">MISIDYNTDGSESVILGGSESNDEDGNITSYIWTQDNQIIAEGINPEVTLPIGIHTIHLTVMDDDGLTDMDTVVISVEKLEDLVLESQCSPRPQTVRLWQVSNTNDTAIDFTWEIGN</sequence>
<feature type="domain" description="PKD" evidence="1">
    <location>
        <begin position="7"/>
        <end position="76"/>
    </location>
</feature>
<keyword evidence="3" id="KW-1185">Reference proteome</keyword>
<dbReference type="RefSeq" id="WP_195170112.1">
    <property type="nucleotide sequence ID" value="NZ_CP062983.1"/>
</dbReference>
<gene>
    <name evidence="2" type="ORF">G4Y79_20490</name>
</gene>
<organism evidence="2 3">
    <name type="scientific">Phototrophicus methaneseepsis</name>
    <dbReference type="NCBI Taxonomy" id="2710758"/>
    <lineage>
        <taxon>Bacteria</taxon>
        <taxon>Bacillati</taxon>
        <taxon>Chloroflexota</taxon>
        <taxon>Candidatus Thermofontia</taxon>
        <taxon>Phototrophicales</taxon>
        <taxon>Phototrophicaceae</taxon>
        <taxon>Phototrophicus</taxon>
    </lineage>
</organism>
<dbReference type="EMBL" id="CP062983">
    <property type="protein sequence ID" value="QPC82042.1"/>
    <property type="molecule type" value="Genomic_DNA"/>
</dbReference>
<dbReference type="Gene3D" id="2.60.40.10">
    <property type="entry name" value="Immunoglobulins"/>
    <property type="match status" value="1"/>
</dbReference>
<dbReference type="AlphaFoldDB" id="A0A7S8E805"/>
<dbReference type="Pfam" id="PF18911">
    <property type="entry name" value="PKD_4"/>
    <property type="match status" value="1"/>
</dbReference>
<evidence type="ECO:0000313" key="3">
    <source>
        <dbReference type="Proteomes" id="UP000594468"/>
    </source>
</evidence>
<dbReference type="KEGG" id="pmet:G4Y79_20490"/>